<dbReference type="FunCoup" id="A0A409Y9C4">
    <property type="interactions" value="256"/>
</dbReference>
<dbReference type="InterPro" id="IPR000649">
    <property type="entry name" value="IF-2B-related"/>
</dbReference>
<dbReference type="AlphaFoldDB" id="A0A409Y9C4"/>
<dbReference type="Pfam" id="PF01008">
    <property type="entry name" value="IF-2B"/>
    <property type="match status" value="2"/>
</dbReference>
<dbReference type="InterPro" id="IPR042529">
    <property type="entry name" value="IF_2B-like_C"/>
</dbReference>
<sequence>MSLISIKSSEDSLEIVNQLLLPHSTQFIPIESIQDAHDAIKSMKIRGAPAIASLAALSVAQLLTRALETTPSPDFLASPSKFSQYIQETLDFLYTARPTAVNLGEATSRLSACMKNAFLNTQDPTVVAQELIKAAKAVADEDVGRNKEMAKHAGEWLIERVRAQRGDQVVRKGLNVLTVCNTGSLATSHYDIHAVVVGADRIAKNGDTANKPRSTMFIQSFLSSFAPQKHFGLIGTYNASVIAARHNIPVIVVAPVTTVDLATENGSQIPIEQRPPIEACLVRGIPYPPTDAASNSDTAHAPEQVQVMITPPGLQGIYNPSFDVTPAELITAIVTEKGVAVKKDGENVFDLVGAGVV</sequence>
<dbReference type="OrthoDB" id="2461at2759"/>
<evidence type="ECO:0000256" key="4">
    <source>
        <dbReference type="RuleBase" id="RU003814"/>
    </source>
</evidence>
<comment type="similarity">
    <text evidence="1 4">Belongs to the eIF-2B alpha/beta/delta subunits family.</text>
</comment>
<evidence type="ECO:0000313" key="5">
    <source>
        <dbReference type="EMBL" id="PPQ99453.1"/>
    </source>
</evidence>
<comment type="caution">
    <text evidence="5">The sequence shown here is derived from an EMBL/GenBank/DDBJ whole genome shotgun (WGS) entry which is preliminary data.</text>
</comment>
<dbReference type="STRING" id="181874.A0A409Y9C4"/>
<evidence type="ECO:0000256" key="2">
    <source>
        <dbReference type="ARBA" id="ARBA00023167"/>
    </source>
</evidence>
<dbReference type="SUPFAM" id="SSF100950">
    <property type="entry name" value="NagB/RpiA/CoA transferase-like"/>
    <property type="match status" value="1"/>
</dbReference>
<dbReference type="PANTHER" id="PTHR43475:SF1">
    <property type="entry name" value="METHYLTHIORIBOSE-1-PHOSPHATE ISOMERASE"/>
    <property type="match status" value="1"/>
</dbReference>
<name>A0A409Y9C4_9AGAR</name>
<evidence type="ECO:0008006" key="7">
    <source>
        <dbReference type="Google" id="ProtNLM"/>
    </source>
</evidence>
<organism evidence="5 6">
    <name type="scientific">Panaeolus cyanescens</name>
    <dbReference type="NCBI Taxonomy" id="181874"/>
    <lineage>
        <taxon>Eukaryota</taxon>
        <taxon>Fungi</taxon>
        <taxon>Dikarya</taxon>
        <taxon>Basidiomycota</taxon>
        <taxon>Agaricomycotina</taxon>
        <taxon>Agaricomycetes</taxon>
        <taxon>Agaricomycetidae</taxon>
        <taxon>Agaricales</taxon>
        <taxon>Agaricineae</taxon>
        <taxon>Galeropsidaceae</taxon>
        <taxon>Panaeolus</taxon>
    </lineage>
</organism>
<dbReference type="InterPro" id="IPR027363">
    <property type="entry name" value="M1Pi_N"/>
</dbReference>
<accession>A0A409Y9C4</accession>
<dbReference type="GO" id="GO:0046523">
    <property type="term" value="F:S-methyl-5-thioribose-1-phosphate isomerase activity"/>
    <property type="evidence" value="ECO:0007669"/>
    <property type="project" value="TreeGrafter"/>
</dbReference>
<dbReference type="Gene3D" id="1.20.120.420">
    <property type="entry name" value="translation initiation factor eif-2b, domain 1"/>
    <property type="match status" value="1"/>
</dbReference>
<dbReference type="FunFam" id="1.20.120.420:FF:000003">
    <property type="entry name" value="Methylthioribose-1-phosphate isomerase"/>
    <property type="match status" value="1"/>
</dbReference>
<dbReference type="PANTHER" id="PTHR43475">
    <property type="entry name" value="METHYLTHIORIBOSE-1-PHOSPHATE ISOMERASE"/>
    <property type="match status" value="1"/>
</dbReference>
<dbReference type="Proteomes" id="UP000284842">
    <property type="component" value="Unassembled WGS sequence"/>
</dbReference>
<evidence type="ECO:0000256" key="3">
    <source>
        <dbReference type="ARBA" id="ARBA00023235"/>
    </source>
</evidence>
<dbReference type="GO" id="GO:0019509">
    <property type="term" value="P:L-methionine salvage from methylthioadenosine"/>
    <property type="evidence" value="ECO:0007669"/>
    <property type="project" value="TreeGrafter"/>
</dbReference>
<evidence type="ECO:0000256" key="1">
    <source>
        <dbReference type="ARBA" id="ARBA00007251"/>
    </source>
</evidence>
<dbReference type="EMBL" id="NHTK01001357">
    <property type="protein sequence ID" value="PPQ99453.1"/>
    <property type="molecule type" value="Genomic_DNA"/>
</dbReference>
<dbReference type="InterPro" id="IPR037171">
    <property type="entry name" value="NagB/RpiA_transferase-like"/>
</dbReference>
<reference evidence="5 6" key="1">
    <citation type="journal article" date="2018" name="Evol. Lett.">
        <title>Horizontal gene cluster transfer increased hallucinogenic mushroom diversity.</title>
        <authorList>
            <person name="Reynolds H.T."/>
            <person name="Vijayakumar V."/>
            <person name="Gluck-Thaler E."/>
            <person name="Korotkin H.B."/>
            <person name="Matheny P.B."/>
            <person name="Slot J.C."/>
        </authorList>
    </citation>
    <scope>NUCLEOTIDE SEQUENCE [LARGE SCALE GENOMIC DNA]</scope>
    <source>
        <strain evidence="5 6">2629</strain>
    </source>
</reference>
<gene>
    <name evidence="5" type="ORF">CVT24_005260</name>
</gene>
<protein>
    <recommendedName>
        <fullName evidence="7">S-methyl-5-thioribose-1-phosphate isomerase</fullName>
    </recommendedName>
</protein>
<keyword evidence="2" id="KW-0028">Amino-acid biosynthesis</keyword>
<proteinExistence type="inferred from homology"/>
<keyword evidence="3" id="KW-0413">Isomerase</keyword>
<dbReference type="InParanoid" id="A0A409Y9C4"/>
<keyword evidence="2" id="KW-0486">Methionine biosynthesis</keyword>
<dbReference type="Gene3D" id="3.40.50.10470">
    <property type="entry name" value="Translation initiation factor eif-2b, domain 2"/>
    <property type="match status" value="1"/>
</dbReference>
<evidence type="ECO:0000313" key="6">
    <source>
        <dbReference type="Proteomes" id="UP000284842"/>
    </source>
</evidence>
<keyword evidence="6" id="KW-1185">Reference proteome</keyword>